<sequence>MRLSRHLLLAGLVLGIAACSDQPDDTLHGYAEGDFTAIAPDAPGRIVETLAREGAHVAAGDTLFSLDATAERAALAAAEARIEAALARFDDAAAGARSPEIEAARDQLDQADAAAREANDTLTRTRELFGDGHVSQARLDQALAAARTANARVAEMRQRLSLVQLPARENQLRALQAEIAAAQAERERAEYALNRRTVAAPADAAVHRQIRFAGEQAGPAQPVYELLPDGAVHAVLFIPETGIGGHATGDRFAVDCDGCAAGLTVRLASIADAAEFTPPVIYSDNERARLVYRAEARFEGTPPPPGTPLRLRPQP</sequence>
<dbReference type="PROSITE" id="PS51257">
    <property type="entry name" value="PROKAR_LIPOPROTEIN"/>
    <property type="match status" value="1"/>
</dbReference>
<evidence type="ECO:0000256" key="1">
    <source>
        <dbReference type="ARBA" id="ARBA00004196"/>
    </source>
</evidence>
<dbReference type="Gene3D" id="2.40.50.100">
    <property type="match status" value="1"/>
</dbReference>
<feature type="region of interest" description="Disordered" evidence="4">
    <location>
        <begin position="296"/>
        <end position="315"/>
    </location>
</feature>
<protein>
    <submittedName>
        <fullName evidence="6">Hemolysin secretion protein D</fullName>
    </submittedName>
</protein>
<evidence type="ECO:0000313" key="7">
    <source>
        <dbReference type="Proteomes" id="UP001143486"/>
    </source>
</evidence>
<dbReference type="AlphaFoldDB" id="A0A9W6MMV8"/>
<evidence type="ECO:0000256" key="3">
    <source>
        <dbReference type="SAM" id="Coils"/>
    </source>
</evidence>
<organism evidence="6 7">
    <name type="scientific">Maricaulis virginensis</name>
    <dbReference type="NCBI Taxonomy" id="144022"/>
    <lineage>
        <taxon>Bacteria</taxon>
        <taxon>Pseudomonadati</taxon>
        <taxon>Pseudomonadota</taxon>
        <taxon>Alphaproteobacteria</taxon>
        <taxon>Maricaulales</taxon>
        <taxon>Maricaulaceae</taxon>
        <taxon>Maricaulis</taxon>
    </lineage>
</organism>
<dbReference type="GO" id="GO:0030313">
    <property type="term" value="C:cell envelope"/>
    <property type="evidence" value="ECO:0007669"/>
    <property type="project" value="UniProtKB-SubCell"/>
</dbReference>
<dbReference type="InterPro" id="IPR058624">
    <property type="entry name" value="MdtA-like_HH"/>
</dbReference>
<accession>A0A9W6MMV8</accession>
<dbReference type="Pfam" id="PF25876">
    <property type="entry name" value="HH_MFP_RND"/>
    <property type="match status" value="1"/>
</dbReference>
<evidence type="ECO:0000259" key="5">
    <source>
        <dbReference type="Pfam" id="PF25876"/>
    </source>
</evidence>
<evidence type="ECO:0000256" key="4">
    <source>
        <dbReference type="SAM" id="MobiDB-lite"/>
    </source>
</evidence>
<keyword evidence="2 3" id="KW-0175">Coiled coil</keyword>
<comment type="caution">
    <text evidence="6">The sequence shown here is derived from an EMBL/GenBank/DDBJ whole genome shotgun (WGS) entry which is preliminary data.</text>
</comment>
<dbReference type="InterPro" id="IPR050465">
    <property type="entry name" value="UPF0194_transport"/>
</dbReference>
<dbReference type="RefSeq" id="WP_271185628.1">
    <property type="nucleotide sequence ID" value="NZ_BSFE01000002.1"/>
</dbReference>
<dbReference type="PANTHER" id="PTHR32347">
    <property type="entry name" value="EFFLUX SYSTEM COMPONENT YKNX-RELATED"/>
    <property type="match status" value="1"/>
</dbReference>
<comment type="subcellular location">
    <subcellularLocation>
        <location evidence="1">Cell envelope</location>
    </subcellularLocation>
</comment>
<reference evidence="6" key="1">
    <citation type="journal article" date="2014" name="Int. J. Syst. Evol. Microbiol.">
        <title>Complete genome sequence of Corynebacterium casei LMG S-19264T (=DSM 44701T), isolated from a smear-ripened cheese.</title>
        <authorList>
            <consortium name="US DOE Joint Genome Institute (JGI-PGF)"/>
            <person name="Walter F."/>
            <person name="Albersmeier A."/>
            <person name="Kalinowski J."/>
            <person name="Ruckert C."/>
        </authorList>
    </citation>
    <scope>NUCLEOTIDE SEQUENCE</scope>
    <source>
        <strain evidence="6">VKM B-1513</strain>
    </source>
</reference>
<feature type="domain" description="Multidrug resistance protein MdtA-like alpha-helical hairpin" evidence="5">
    <location>
        <begin position="102"/>
        <end position="154"/>
    </location>
</feature>
<dbReference type="PANTHER" id="PTHR32347:SF23">
    <property type="entry name" value="BLL5650 PROTEIN"/>
    <property type="match status" value="1"/>
</dbReference>
<evidence type="ECO:0000313" key="6">
    <source>
        <dbReference type="EMBL" id="GLK51239.1"/>
    </source>
</evidence>
<dbReference type="SUPFAM" id="SSF111369">
    <property type="entry name" value="HlyD-like secretion proteins"/>
    <property type="match status" value="2"/>
</dbReference>
<proteinExistence type="predicted"/>
<dbReference type="Gene3D" id="1.10.287.470">
    <property type="entry name" value="Helix hairpin bin"/>
    <property type="match status" value="2"/>
</dbReference>
<gene>
    <name evidence="6" type="ORF">GCM10017621_07470</name>
</gene>
<dbReference type="Proteomes" id="UP001143486">
    <property type="component" value="Unassembled WGS sequence"/>
</dbReference>
<dbReference type="EMBL" id="BSFE01000002">
    <property type="protein sequence ID" value="GLK51239.1"/>
    <property type="molecule type" value="Genomic_DNA"/>
</dbReference>
<evidence type="ECO:0000256" key="2">
    <source>
        <dbReference type="ARBA" id="ARBA00023054"/>
    </source>
</evidence>
<reference evidence="6" key="2">
    <citation type="submission" date="2023-01" db="EMBL/GenBank/DDBJ databases">
        <authorList>
            <person name="Sun Q."/>
            <person name="Evtushenko L."/>
        </authorList>
    </citation>
    <scope>NUCLEOTIDE SEQUENCE</scope>
    <source>
        <strain evidence="6">VKM B-1513</strain>
    </source>
</reference>
<feature type="coiled-coil region" evidence="3">
    <location>
        <begin position="68"/>
        <end position="194"/>
    </location>
</feature>
<keyword evidence="7" id="KW-1185">Reference proteome</keyword>
<name>A0A9W6MMV8_9PROT</name>